<name>A0A838XNE0_9ACTN</name>
<comment type="caution">
    <text evidence="1">The sequence shown here is derived from an EMBL/GenBank/DDBJ whole genome shotgun (WGS) entry which is preliminary data.</text>
</comment>
<dbReference type="Proteomes" id="UP000550354">
    <property type="component" value="Unassembled WGS sequence"/>
</dbReference>
<dbReference type="Gene3D" id="1.10.10.60">
    <property type="entry name" value="Homeodomain-like"/>
    <property type="match status" value="1"/>
</dbReference>
<proteinExistence type="predicted"/>
<dbReference type="RefSeq" id="WP_181755301.1">
    <property type="nucleotide sequence ID" value="NZ_JACEOG010000001.1"/>
</dbReference>
<evidence type="ECO:0008006" key="3">
    <source>
        <dbReference type="Google" id="ProtNLM"/>
    </source>
</evidence>
<keyword evidence="2" id="KW-1185">Reference proteome</keyword>
<reference evidence="1 2" key="1">
    <citation type="submission" date="2020-07" db="EMBL/GenBank/DDBJ databases">
        <title>Draft genome and description of Aeromicrobium phoceense strain Marseille-Q0843 isolated from healthy skin swab.</title>
        <authorList>
            <person name="Boxberger M."/>
            <person name="La Scola B."/>
        </authorList>
    </citation>
    <scope>NUCLEOTIDE SEQUENCE [LARGE SCALE GENOMIC DNA]</scope>
    <source>
        <strain evidence="1 2">Marseille-Q0843</strain>
    </source>
</reference>
<sequence>MTAKSAAASASAARKSVASGSAATLRRHFQRAVGVSPTAYRATFRVA</sequence>
<gene>
    <name evidence="1" type="ORF">H1W00_08450</name>
</gene>
<evidence type="ECO:0000313" key="1">
    <source>
        <dbReference type="EMBL" id="MBA4608504.1"/>
    </source>
</evidence>
<evidence type="ECO:0000313" key="2">
    <source>
        <dbReference type="Proteomes" id="UP000550354"/>
    </source>
</evidence>
<protein>
    <recommendedName>
        <fullName evidence="3">AraC family transcriptional regulator</fullName>
    </recommendedName>
</protein>
<accession>A0A838XNE0</accession>
<dbReference type="AlphaFoldDB" id="A0A838XNE0"/>
<dbReference type="EMBL" id="JACEOG010000001">
    <property type="protein sequence ID" value="MBA4608504.1"/>
    <property type="molecule type" value="Genomic_DNA"/>
</dbReference>
<organism evidence="1 2">
    <name type="scientific">Aeromicrobium phoceense</name>
    <dbReference type="NCBI Taxonomy" id="2754045"/>
    <lineage>
        <taxon>Bacteria</taxon>
        <taxon>Bacillati</taxon>
        <taxon>Actinomycetota</taxon>
        <taxon>Actinomycetes</taxon>
        <taxon>Propionibacteriales</taxon>
        <taxon>Nocardioidaceae</taxon>
        <taxon>Aeromicrobium</taxon>
    </lineage>
</organism>